<evidence type="ECO:0000256" key="1">
    <source>
        <dbReference type="SAM" id="Coils"/>
    </source>
</evidence>
<dbReference type="EMBL" id="LR796901">
    <property type="protein sequence ID" value="CAB4173429.1"/>
    <property type="molecule type" value="Genomic_DNA"/>
</dbReference>
<gene>
    <name evidence="3" type="ORF">UFOVP1111_6</name>
    <name evidence="4" type="ORF">UFOVP1380_11</name>
    <name evidence="2" type="ORF">UFOVP943_11</name>
</gene>
<accession>A0A6J5PNF6</accession>
<dbReference type="EMBL" id="LR797330">
    <property type="protein sequence ID" value="CAB4203267.1"/>
    <property type="molecule type" value="Genomic_DNA"/>
</dbReference>
<organism evidence="2">
    <name type="scientific">uncultured Caudovirales phage</name>
    <dbReference type="NCBI Taxonomy" id="2100421"/>
    <lineage>
        <taxon>Viruses</taxon>
        <taxon>Duplodnaviria</taxon>
        <taxon>Heunggongvirae</taxon>
        <taxon>Uroviricota</taxon>
        <taxon>Caudoviricetes</taxon>
        <taxon>Peduoviridae</taxon>
        <taxon>Maltschvirus</taxon>
        <taxon>Maltschvirus maltsch</taxon>
    </lineage>
</organism>
<protein>
    <submittedName>
        <fullName evidence="2">Uncharacterized protein</fullName>
    </submittedName>
</protein>
<proteinExistence type="predicted"/>
<evidence type="ECO:0000313" key="2">
    <source>
        <dbReference type="EMBL" id="CAB4173429.1"/>
    </source>
</evidence>
<sequence length="71" mass="7858">MTPDTVNLIAELEQRVSELSAALELVTEDRDNLRDAGNSLMTELDLCRATLTQAHSDISRLRVYLAQGAEL</sequence>
<dbReference type="EMBL" id="LR797058">
    <property type="protein sequence ID" value="CAB4183792.1"/>
    <property type="molecule type" value="Genomic_DNA"/>
</dbReference>
<name>A0A6J5PNF6_9CAUD</name>
<evidence type="ECO:0000313" key="4">
    <source>
        <dbReference type="EMBL" id="CAB4203267.1"/>
    </source>
</evidence>
<feature type="coiled-coil region" evidence="1">
    <location>
        <begin position="9"/>
        <end position="36"/>
    </location>
</feature>
<evidence type="ECO:0000313" key="3">
    <source>
        <dbReference type="EMBL" id="CAB4183792.1"/>
    </source>
</evidence>
<keyword evidence="1" id="KW-0175">Coiled coil</keyword>
<reference evidence="2" key="1">
    <citation type="submission" date="2020-05" db="EMBL/GenBank/DDBJ databases">
        <authorList>
            <person name="Chiriac C."/>
            <person name="Salcher M."/>
            <person name="Ghai R."/>
            <person name="Kavagutti S V."/>
        </authorList>
    </citation>
    <scope>NUCLEOTIDE SEQUENCE</scope>
</reference>